<dbReference type="VEuPathDB" id="FungiDB:TSTA_108910"/>
<evidence type="ECO:0000313" key="1">
    <source>
        <dbReference type="EMBL" id="EED11710.1"/>
    </source>
</evidence>
<name>B8MUP2_TALSN</name>
<reference evidence="2" key="1">
    <citation type="journal article" date="2015" name="Genome Announc.">
        <title>Genome sequence of the AIDS-associated pathogen Penicillium marneffei (ATCC18224) and its near taxonomic relative Talaromyces stipitatus (ATCC10500).</title>
        <authorList>
            <person name="Nierman W.C."/>
            <person name="Fedorova-Abrams N.D."/>
            <person name="Andrianopoulos A."/>
        </authorList>
    </citation>
    <scope>NUCLEOTIDE SEQUENCE [LARGE SCALE GENOMIC DNA]</scope>
    <source>
        <strain evidence="2">ATCC 10500 / CBS 375.48 / QM 6759 / NRRL 1006</strain>
    </source>
</reference>
<organism evidence="1 2">
    <name type="scientific">Talaromyces stipitatus (strain ATCC 10500 / CBS 375.48 / QM 6759 / NRRL 1006)</name>
    <name type="common">Penicillium stipitatum</name>
    <dbReference type="NCBI Taxonomy" id="441959"/>
    <lineage>
        <taxon>Eukaryota</taxon>
        <taxon>Fungi</taxon>
        <taxon>Dikarya</taxon>
        <taxon>Ascomycota</taxon>
        <taxon>Pezizomycotina</taxon>
        <taxon>Eurotiomycetes</taxon>
        <taxon>Eurotiomycetidae</taxon>
        <taxon>Eurotiales</taxon>
        <taxon>Trichocomaceae</taxon>
        <taxon>Talaromyces</taxon>
        <taxon>Talaromyces sect. Talaromyces</taxon>
    </lineage>
</organism>
<dbReference type="HOGENOM" id="CLU_2514173_0_0_1"/>
<dbReference type="RefSeq" id="XP_002488466.1">
    <property type="nucleotide sequence ID" value="XM_002488421.1"/>
</dbReference>
<sequence>MLSTQEWMQLYKISAIPGSRTVEQSQQTYKIDGDGHHGFLCLEENGRSYSTWMGAGTTLGDNLFPDDERERELQGIFLYPNETIE</sequence>
<proteinExistence type="predicted"/>
<gene>
    <name evidence="1" type="ORF">TSTA_108910</name>
</gene>
<dbReference type="Proteomes" id="UP000001745">
    <property type="component" value="Unassembled WGS sequence"/>
</dbReference>
<keyword evidence="2" id="KW-1185">Reference proteome</keyword>
<dbReference type="EMBL" id="EQ962661">
    <property type="protein sequence ID" value="EED11710.1"/>
    <property type="molecule type" value="Genomic_DNA"/>
</dbReference>
<protein>
    <submittedName>
        <fullName evidence="1">Uncharacterized protein</fullName>
    </submittedName>
</protein>
<dbReference type="GeneID" id="8103147"/>
<accession>B8MUP2</accession>
<dbReference type="InParanoid" id="B8MUP2"/>
<evidence type="ECO:0000313" key="2">
    <source>
        <dbReference type="Proteomes" id="UP000001745"/>
    </source>
</evidence>
<dbReference type="AlphaFoldDB" id="B8MUP2"/>